<dbReference type="STRING" id="112090.W4GME6"/>
<dbReference type="Pfam" id="PF00233">
    <property type="entry name" value="PDEase_I"/>
    <property type="match status" value="1"/>
</dbReference>
<feature type="domain" description="PDEase" evidence="6">
    <location>
        <begin position="138"/>
        <end position="455"/>
    </location>
</feature>
<protein>
    <recommendedName>
        <fullName evidence="6">PDEase domain-containing protein</fullName>
    </recommendedName>
</protein>
<evidence type="ECO:0000259" key="6">
    <source>
        <dbReference type="PROSITE" id="PS51845"/>
    </source>
</evidence>
<proteinExistence type="predicted"/>
<evidence type="ECO:0000256" key="1">
    <source>
        <dbReference type="ARBA" id="ARBA00022723"/>
    </source>
</evidence>
<dbReference type="GeneID" id="20808305"/>
<feature type="active site" description="Proton donor" evidence="3">
    <location>
        <position position="215"/>
    </location>
</feature>
<keyword evidence="2" id="KW-0378">Hydrolase</keyword>
<dbReference type="GO" id="GO:0007165">
    <property type="term" value="P:signal transduction"/>
    <property type="evidence" value="ECO:0007669"/>
    <property type="project" value="InterPro"/>
</dbReference>
<dbReference type="GO" id="GO:0046872">
    <property type="term" value="F:metal ion binding"/>
    <property type="evidence" value="ECO:0007669"/>
    <property type="project" value="UniProtKB-KW"/>
</dbReference>
<dbReference type="InterPro" id="IPR002073">
    <property type="entry name" value="PDEase_catalytic_dom"/>
</dbReference>
<dbReference type="PANTHER" id="PTHR11347">
    <property type="entry name" value="CYCLIC NUCLEOTIDE PHOSPHODIESTERASE"/>
    <property type="match status" value="1"/>
</dbReference>
<dbReference type="AlphaFoldDB" id="W4GME6"/>
<dbReference type="InterPro" id="IPR023088">
    <property type="entry name" value="PDEase"/>
</dbReference>
<feature type="binding site" evidence="4">
    <location>
        <position position="359"/>
    </location>
    <ligand>
        <name>AMP</name>
        <dbReference type="ChEBI" id="CHEBI:456215"/>
    </ligand>
</feature>
<dbReference type="PRINTS" id="PR00387">
    <property type="entry name" value="PDIESTERASE1"/>
</dbReference>
<dbReference type="GO" id="GO:0004114">
    <property type="term" value="F:3',5'-cyclic-nucleotide phosphodiesterase activity"/>
    <property type="evidence" value="ECO:0007669"/>
    <property type="project" value="InterPro"/>
</dbReference>
<dbReference type="InterPro" id="IPR036971">
    <property type="entry name" value="PDEase_catalytic_dom_sf"/>
</dbReference>
<accession>W4GME6</accession>
<feature type="binding site" evidence="5">
    <location>
        <position position="255"/>
    </location>
    <ligand>
        <name>Zn(2+)</name>
        <dbReference type="ChEBI" id="CHEBI:29105"/>
        <label>1</label>
    </ligand>
</feature>
<gene>
    <name evidence="7" type="ORF">H257_06309</name>
</gene>
<feature type="binding site" evidence="5">
    <location>
        <position position="219"/>
    </location>
    <ligand>
        <name>Zn(2+)</name>
        <dbReference type="ChEBI" id="CHEBI:29105"/>
        <label>1</label>
    </ligand>
</feature>
<evidence type="ECO:0000256" key="4">
    <source>
        <dbReference type="PIRSR" id="PIRSR623088-2"/>
    </source>
</evidence>
<dbReference type="Gene3D" id="1.10.1300.10">
    <property type="entry name" value="3'5'-cyclic nucleotide phosphodiesterase, catalytic domain"/>
    <property type="match status" value="1"/>
</dbReference>
<feature type="binding site" evidence="4">
    <location>
        <position position="411"/>
    </location>
    <ligand>
        <name>AMP</name>
        <dbReference type="ChEBI" id="CHEBI:456215"/>
    </ligand>
</feature>
<evidence type="ECO:0000256" key="2">
    <source>
        <dbReference type="ARBA" id="ARBA00022801"/>
    </source>
</evidence>
<reference evidence="7" key="1">
    <citation type="submission" date="2013-12" db="EMBL/GenBank/DDBJ databases">
        <title>The Genome Sequence of Aphanomyces astaci APO3.</title>
        <authorList>
            <consortium name="The Broad Institute Genomics Platform"/>
            <person name="Russ C."/>
            <person name="Tyler B."/>
            <person name="van West P."/>
            <person name="Dieguez-Uribeondo J."/>
            <person name="Young S.K."/>
            <person name="Zeng Q."/>
            <person name="Gargeya S."/>
            <person name="Fitzgerald M."/>
            <person name="Abouelleil A."/>
            <person name="Alvarado L."/>
            <person name="Chapman S.B."/>
            <person name="Gainer-Dewar J."/>
            <person name="Goldberg J."/>
            <person name="Griggs A."/>
            <person name="Gujja S."/>
            <person name="Hansen M."/>
            <person name="Howarth C."/>
            <person name="Imamovic A."/>
            <person name="Ireland A."/>
            <person name="Larimer J."/>
            <person name="McCowan C."/>
            <person name="Murphy C."/>
            <person name="Pearson M."/>
            <person name="Poon T.W."/>
            <person name="Priest M."/>
            <person name="Roberts A."/>
            <person name="Saif S."/>
            <person name="Shea T."/>
            <person name="Sykes S."/>
            <person name="Wortman J."/>
            <person name="Nusbaum C."/>
            <person name="Birren B."/>
        </authorList>
    </citation>
    <scope>NUCLEOTIDE SEQUENCE [LARGE SCALE GENOMIC DNA]</scope>
    <source>
        <strain evidence="7">APO3</strain>
    </source>
</reference>
<feature type="binding site" evidence="4">
    <location>
        <begin position="215"/>
        <end position="219"/>
    </location>
    <ligand>
        <name>AMP</name>
        <dbReference type="ChEBI" id="CHEBI:456215"/>
    </ligand>
</feature>
<sequence length="457" mass="50174">MPISYDRCLTRTGSIRIMDTECIMNKPTAKLSKYPTYKSAPDVIAAFRQHNRSEITVRPVQLTSPHINVQRLTNDNRVTTTPSPCSTHVEEMSGEHVAVQDDWHDVVDVHVEASTTTAPGLLTREMLQTSLTLLFPALDAEVVASIHALLLHPDHGFGTYDFDVLALRAFLPSSSLVLVSHAIFSVMSFDGVDMPVLLSWVGAVEAVYDPAIPYHNADHAADVVHSLFCALMHTPLRSILSVPMQIAGLLAAITHDAAHFGRTNLFLKKSHHALATTYPVCCPLEEMHAAVGLNLLSEHNVLAHLPTSTQTELRHVMHSAIFTTSLCEQKNLLASLRAVNTSSSNFDLVVLQAALHAADLGQTTKPFAVHRVWVDRLGEELFRQGDAEKVLGWPEPSAMCDRLAGFSVGGQLFFMQNLVLPVYTALNQRLDGGLEQVLRQIAANIDQWTQQLLASPS</sequence>
<keyword evidence="1 5" id="KW-0479">Metal-binding</keyword>
<evidence type="ECO:0000313" key="7">
    <source>
        <dbReference type="EMBL" id="ETV80852.1"/>
    </source>
</evidence>
<feature type="binding site" evidence="4">
    <location>
        <position position="256"/>
    </location>
    <ligand>
        <name>AMP</name>
        <dbReference type="ChEBI" id="CHEBI:456215"/>
    </ligand>
</feature>
<dbReference type="SUPFAM" id="SSF109604">
    <property type="entry name" value="HD-domain/PDEase-like"/>
    <property type="match status" value="1"/>
</dbReference>
<feature type="binding site" evidence="5">
    <location>
        <position position="256"/>
    </location>
    <ligand>
        <name>Zn(2+)</name>
        <dbReference type="ChEBI" id="CHEBI:29105"/>
        <label>1</label>
    </ligand>
</feature>
<name>W4GME6_APHAT</name>
<feature type="binding site" evidence="5">
    <location>
        <position position="256"/>
    </location>
    <ligand>
        <name>Zn(2+)</name>
        <dbReference type="ChEBI" id="CHEBI:29105"/>
        <label>2</label>
    </ligand>
</feature>
<dbReference type="PROSITE" id="PS51845">
    <property type="entry name" value="PDEASE_I_2"/>
    <property type="match status" value="1"/>
</dbReference>
<organism evidence="7">
    <name type="scientific">Aphanomyces astaci</name>
    <name type="common">Crayfish plague agent</name>
    <dbReference type="NCBI Taxonomy" id="112090"/>
    <lineage>
        <taxon>Eukaryota</taxon>
        <taxon>Sar</taxon>
        <taxon>Stramenopiles</taxon>
        <taxon>Oomycota</taxon>
        <taxon>Saprolegniomycetes</taxon>
        <taxon>Saprolegniales</taxon>
        <taxon>Verrucalvaceae</taxon>
        <taxon>Aphanomyces</taxon>
    </lineage>
</organism>
<dbReference type="OrthoDB" id="546632at2759"/>
<dbReference type="EMBL" id="KI913125">
    <property type="protein sequence ID" value="ETV80852.1"/>
    <property type="molecule type" value="Genomic_DNA"/>
</dbReference>
<feature type="binding site" evidence="5">
    <location>
        <position position="359"/>
    </location>
    <ligand>
        <name>Zn(2+)</name>
        <dbReference type="ChEBI" id="CHEBI:29105"/>
        <label>1</label>
    </ligand>
</feature>
<dbReference type="VEuPathDB" id="FungiDB:H257_06309"/>
<evidence type="ECO:0000256" key="5">
    <source>
        <dbReference type="PIRSR" id="PIRSR623088-3"/>
    </source>
</evidence>
<evidence type="ECO:0000256" key="3">
    <source>
        <dbReference type="PIRSR" id="PIRSR623088-1"/>
    </source>
</evidence>
<dbReference type="RefSeq" id="XP_009829799.1">
    <property type="nucleotide sequence ID" value="XM_009831497.1"/>
</dbReference>